<keyword evidence="1 5" id="KW-0547">Nucleotide-binding</keyword>
<dbReference type="InterPro" id="IPR000212">
    <property type="entry name" value="DNA_helicase_UvrD/REP"/>
</dbReference>
<keyword evidence="2 5" id="KW-0378">Hydrolase</keyword>
<dbReference type="AlphaFoldDB" id="A0AAW9JSN7"/>
<evidence type="ECO:0000256" key="3">
    <source>
        <dbReference type="ARBA" id="ARBA00022806"/>
    </source>
</evidence>
<evidence type="ECO:0000256" key="5">
    <source>
        <dbReference type="PROSITE-ProRule" id="PRU00560"/>
    </source>
</evidence>
<dbReference type="InterPro" id="IPR014016">
    <property type="entry name" value="UvrD-like_ATP-bd"/>
</dbReference>
<feature type="binding site" evidence="5">
    <location>
        <begin position="231"/>
        <end position="238"/>
    </location>
    <ligand>
        <name>ATP</name>
        <dbReference type="ChEBI" id="CHEBI:30616"/>
    </ligand>
</feature>
<dbReference type="InterPro" id="IPR048228">
    <property type="entry name" value="HelD_bacillota"/>
</dbReference>
<gene>
    <name evidence="7" type="primary">helD</name>
    <name evidence="7" type="ORF">RAK27_07650</name>
</gene>
<reference evidence="7" key="1">
    <citation type="submission" date="2023-08" db="EMBL/GenBank/DDBJ databases">
        <title>Genomic characterization of piscicolin 126 produced by Carnobacterium maltaromaticum CM22 strain isolated from salmon (Salmo salar).</title>
        <authorList>
            <person name="Gonzalez-Gragera E."/>
            <person name="Garcia-Lopez J.D."/>
            <person name="Teso-Perez C."/>
            <person name="Gimenez-Hernandez I."/>
            <person name="Peralta-Sanchez J.M."/>
            <person name="Valdivia E."/>
            <person name="Montalban-Lopez M."/>
            <person name="Martin-Platero A.M."/>
            <person name="Banos A."/>
            <person name="Martinez-Bueno M."/>
        </authorList>
    </citation>
    <scope>NUCLEOTIDE SEQUENCE</scope>
    <source>
        <strain evidence="7">CM22</strain>
    </source>
</reference>
<evidence type="ECO:0000256" key="1">
    <source>
        <dbReference type="ARBA" id="ARBA00022741"/>
    </source>
</evidence>
<dbReference type="PANTHER" id="PTHR11070:SF17">
    <property type="entry name" value="DNA HELICASE IV"/>
    <property type="match status" value="1"/>
</dbReference>
<evidence type="ECO:0000313" key="8">
    <source>
        <dbReference type="Proteomes" id="UP001290462"/>
    </source>
</evidence>
<evidence type="ECO:0000313" key="7">
    <source>
        <dbReference type="EMBL" id="MDZ5758538.1"/>
    </source>
</evidence>
<organism evidence="7 8">
    <name type="scientific">Carnobacterium maltaromaticum</name>
    <name type="common">Carnobacterium piscicola</name>
    <dbReference type="NCBI Taxonomy" id="2751"/>
    <lineage>
        <taxon>Bacteria</taxon>
        <taxon>Bacillati</taxon>
        <taxon>Bacillota</taxon>
        <taxon>Bacilli</taxon>
        <taxon>Lactobacillales</taxon>
        <taxon>Carnobacteriaceae</taxon>
        <taxon>Carnobacterium</taxon>
    </lineage>
</organism>
<evidence type="ECO:0000256" key="2">
    <source>
        <dbReference type="ARBA" id="ARBA00022801"/>
    </source>
</evidence>
<feature type="domain" description="UvrD-like helicase ATP-binding" evidence="6">
    <location>
        <begin position="210"/>
        <end position="601"/>
    </location>
</feature>
<keyword evidence="3 5" id="KW-0347">Helicase</keyword>
<dbReference type="Gene3D" id="3.40.50.300">
    <property type="entry name" value="P-loop containing nucleotide triphosphate hydrolases"/>
    <property type="match status" value="3"/>
</dbReference>
<dbReference type="InterPro" id="IPR027785">
    <property type="entry name" value="UvrD-like_helicase_C"/>
</dbReference>
<dbReference type="PROSITE" id="PS51198">
    <property type="entry name" value="UVRD_HELICASE_ATP_BIND"/>
    <property type="match status" value="1"/>
</dbReference>
<evidence type="ECO:0000259" key="6">
    <source>
        <dbReference type="PROSITE" id="PS51198"/>
    </source>
</evidence>
<dbReference type="GO" id="GO:0003677">
    <property type="term" value="F:DNA binding"/>
    <property type="evidence" value="ECO:0007669"/>
    <property type="project" value="InterPro"/>
</dbReference>
<dbReference type="InterPro" id="IPR027417">
    <property type="entry name" value="P-loop_NTPase"/>
</dbReference>
<dbReference type="GO" id="GO:0000725">
    <property type="term" value="P:recombinational repair"/>
    <property type="evidence" value="ECO:0007669"/>
    <property type="project" value="TreeGrafter"/>
</dbReference>
<keyword evidence="4 5" id="KW-0067">ATP-binding</keyword>
<dbReference type="Pfam" id="PF13538">
    <property type="entry name" value="UvrD_C_2"/>
    <property type="match status" value="1"/>
</dbReference>
<dbReference type="GO" id="GO:0043138">
    <property type="term" value="F:3'-5' DNA helicase activity"/>
    <property type="evidence" value="ECO:0007669"/>
    <property type="project" value="TreeGrafter"/>
</dbReference>
<dbReference type="PANTHER" id="PTHR11070">
    <property type="entry name" value="UVRD / RECB / PCRA DNA HELICASE FAMILY MEMBER"/>
    <property type="match status" value="1"/>
</dbReference>
<comment type="caution">
    <text evidence="7">The sequence shown here is derived from an EMBL/GenBank/DDBJ whole genome shotgun (WGS) entry which is preliminary data.</text>
</comment>
<dbReference type="EMBL" id="JAVBVO010000003">
    <property type="protein sequence ID" value="MDZ5758538.1"/>
    <property type="molecule type" value="Genomic_DNA"/>
</dbReference>
<proteinExistence type="predicted"/>
<dbReference type="GO" id="GO:0005524">
    <property type="term" value="F:ATP binding"/>
    <property type="evidence" value="ECO:0007669"/>
    <property type="project" value="UniProtKB-UniRule"/>
</dbReference>
<dbReference type="Proteomes" id="UP001290462">
    <property type="component" value="Unassembled WGS sequence"/>
</dbReference>
<dbReference type="NCBIfam" id="NF041464">
    <property type="entry name" value="HelD_BACSU"/>
    <property type="match status" value="1"/>
</dbReference>
<accession>A0AAW9JSN7</accession>
<dbReference type="GO" id="GO:0005829">
    <property type="term" value="C:cytosol"/>
    <property type="evidence" value="ECO:0007669"/>
    <property type="project" value="TreeGrafter"/>
</dbReference>
<name>A0AAW9JSN7_CARML</name>
<dbReference type="SUPFAM" id="SSF52540">
    <property type="entry name" value="P-loop containing nucleoside triphosphate hydrolases"/>
    <property type="match status" value="1"/>
</dbReference>
<evidence type="ECO:0000256" key="4">
    <source>
        <dbReference type="ARBA" id="ARBA00022840"/>
    </source>
</evidence>
<sequence>MEKNTDEFNYEQERVDWTVAQMVKREAILTSSVENVREEAQAIRSNFWKDVTVNVSEPDDVIETEVSIRQQELLLQERELNYKHVEKQLKAISKLKDAPYFARIDIREGEEPIEEIYIGIASFMSDDDQFLVYDWRAPISSAYYDGALGAVNYLTPDGVQTVDVSLKRQFLIKAAEIEAMFDTSETIGDEMLQDILGNQSNTQMKSIVSTIQQEQNKIIRDTTSQLLFVQGAAGSGKTSAILQRIAYLLYHFRNGLDSNQMLIFSPNKLFNHYISNVLPELGEKNMIQTTFLDFAQSRISGLKVESLFEQFENKKNQKRQAIMNLKEEPIFFKALDRYAEYVSKGGMIFKEVKLKQEVLFSKKEISTIFYSFPEHYTLAQRFTYTTEELLKRLKPIIKKESKKDWVEDYLELLSEEEYKALMNNQKFTSFKEEKEFLANKVVTKQFKKVRKALNKKSYFHYKAQYANFLKVVPKLIKIENYGVSLAEWQAEEAFVIKQLNRKQIMMEDTVPYLYLQDLIVGKETMRTIKFVFIDEIQDYSAQQIRYLKSLFPNSRFTMLGDLNQAIFKNKQKEKTLLDSIKPLFDEDKISQIDLTKTYRSTADITNFTKGILLDSQMIEAFDRKGELPQIVVRSSYKEIIAEITQVLKKTNDVSTLTAIIGKTKKECEEAYAALKDYFDLTLISKENQKLADGLIILPSYLAKGLEFDTVIVLDASANNYQLESERTLLYTICSRAMHRLIVTSHGAISPLLADIPSDLYQLT</sequence>
<dbReference type="RefSeq" id="WP_010051840.1">
    <property type="nucleotide sequence ID" value="NZ_BJOJ01000042.1"/>
</dbReference>
<protein>
    <submittedName>
        <fullName evidence="7">RNA polymerase recycling motor HelD</fullName>
    </submittedName>
</protein>
<dbReference type="Pfam" id="PF00580">
    <property type="entry name" value="UvrD-helicase"/>
    <property type="match status" value="1"/>
</dbReference>
<dbReference type="GO" id="GO:0016787">
    <property type="term" value="F:hydrolase activity"/>
    <property type="evidence" value="ECO:0007669"/>
    <property type="project" value="UniProtKB-UniRule"/>
</dbReference>